<dbReference type="GeneID" id="76424345"/>
<dbReference type="EMBL" id="CP036172">
    <property type="protein sequence ID" value="QSZ67495.1"/>
    <property type="molecule type" value="Genomic_DNA"/>
</dbReference>
<dbReference type="Gene3D" id="1.10.287.1260">
    <property type="match status" value="1"/>
</dbReference>
<feature type="domain" description="Mechanosensitive ion channel transmembrane helices 2/3" evidence="11">
    <location>
        <begin position="58"/>
        <end position="99"/>
    </location>
</feature>
<dbReference type="PANTHER" id="PTHR30221">
    <property type="entry name" value="SMALL-CONDUCTANCE MECHANOSENSITIVE CHANNEL"/>
    <property type="match status" value="1"/>
</dbReference>
<dbReference type="SUPFAM" id="SSF50182">
    <property type="entry name" value="Sm-like ribonucleoproteins"/>
    <property type="match status" value="1"/>
</dbReference>
<evidence type="ECO:0000259" key="11">
    <source>
        <dbReference type="Pfam" id="PF21088"/>
    </source>
</evidence>
<keyword evidence="6 8" id="KW-0472">Membrane</keyword>
<evidence type="ECO:0000256" key="8">
    <source>
        <dbReference type="SAM" id="Phobius"/>
    </source>
</evidence>
<protein>
    <submittedName>
        <fullName evidence="12">Mechanosensitive ion channel family protein</fullName>
    </submittedName>
</protein>
<dbReference type="Gene3D" id="2.30.30.60">
    <property type="match status" value="1"/>
</dbReference>
<dbReference type="AlphaFoldDB" id="A0A8A3S5S9"/>
<dbReference type="GO" id="GO:0005886">
    <property type="term" value="C:plasma membrane"/>
    <property type="evidence" value="ECO:0007669"/>
    <property type="project" value="UniProtKB-SubCell"/>
</dbReference>
<dbReference type="SUPFAM" id="SSF82861">
    <property type="entry name" value="Mechanosensitive channel protein MscS (YggB), transmembrane region"/>
    <property type="match status" value="1"/>
</dbReference>
<keyword evidence="13" id="KW-1185">Reference proteome</keyword>
<dbReference type="Proteomes" id="UP001042704">
    <property type="component" value="Chromosome"/>
</dbReference>
<dbReference type="SUPFAM" id="SSF82689">
    <property type="entry name" value="Mechanosensitive channel protein MscS (YggB), C-terminal domain"/>
    <property type="match status" value="1"/>
</dbReference>
<dbReference type="InterPro" id="IPR049278">
    <property type="entry name" value="MS_channel_C"/>
</dbReference>
<evidence type="ECO:0000259" key="9">
    <source>
        <dbReference type="Pfam" id="PF00924"/>
    </source>
</evidence>
<dbReference type="Pfam" id="PF21088">
    <property type="entry name" value="MS_channel_1st"/>
    <property type="match status" value="1"/>
</dbReference>
<keyword evidence="3" id="KW-1003">Cell membrane</keyword>
<reference evidence="12" key="2">
    <citation type="submission" date="2019-02" db="EMBL/GenBank/DDBJ databases">
        <authorList>
            <person name="Chen S.-C."/>
            <person name="Chien H.-H."/>
            <person name="Lai M.-C."/>
        </authorList>
    </citation>
    <scope>NUCLEOTIDE SEQUENCE</scope>
    <source>
        <strain evidence="12">N2F9704</strain>
    </source>
</reference>
<dbReference type="Pfam" id="PF21082">
    <property type="entry name" value="MS_channel_3rd"/>
    <property type="match status" value="1"/>
</dbReference>
<dbReference type="InterPro" id="IPR049142">
    <property type="entry name" value="MS_channel_1st"/>
</dbReference>
<organism evidence="12 13">
    <name type="scientific">Methanofollis aquaemaris</name>
    <dbReference type="NCBI Taxonomy" id="126734"/>
    <lineage>
        <taxon>Archaea</taxon>
        <taxon>Methanobacteriati</taxon>
        <taxon>Methanobacteriota</taxon>
        <taxon>Stenosarchaea group</taxon>
        <taxon>Methanomicrobia</taxon>
        <taxon>Methanomicrobiales</taxon>
        <taxon>Methanomicrobiaceae</taxon>
        <taxon>Methanofollis</taxon>
    </lineage>
</organism>
<evidence type="ECO:0000256" key="6">
    <source>
        <dbReference type="ARBA" id="ARBA00023136"/>
    </source>
</evidence>
<evidence type="ECO:0000256" key="2">
    <source>
        <dbReference type="ARBA" id="ARBA00008017"/>
    </source>
</evidence>
<accession>A0A8A3S5S9</accession>
<proteinExistence type="inferred from homology"/>
<dbReference type="RefSeq" id="WP_265580391.1">
    <property type="nucleotide sequence ID" value="NZ_CP036172.1"/>
</dbReference>
<feature type="transmembrane region" description="Helical" evidence="8">
    <location>
        <begin position="59"/>
        <end position="76"/>
    </location>
</feature>
<comment type="subcellular location">
    <subcellularLocation>
        <location evidence="1">Cell membrane</location>
        <topology evidence="1">Multi-pass membrane protein</topology>
    </subcellularLocation>
</comment>
<dbReference type="InterPro" id="IPR010920">
    <property type="entry name" value="LSM_dom_sf"/>
</dbReference>
<dbReference type="InterPro" id="IPR045275">
    <property type="entry name" value="MscS_archaea/bacteria_type"/>
</dbReference>
<dbReference type="Pfam" id="PF00924">
    <property type="entry name" value="MS_channel_2nd"/>
    <property type="match status" value="1"/>
</dbReference>
<dbReference type="GO" id="GO:0008381">
    <property type="term" value="F:mechanosensitive monoatomic ion channel activity"/>
    <property type="evidence" value="ECO:0007669"/>
    <property type="project" value="InterPro"/>
</dbReference>
<evidence type="ECO:0000256" key="7">
    <source>
        <dbReference type="SAM" id="MobiDB-lite"/>
    </source>
</evidence>
<feature type="region of interest" description="Disordered" evidence="7">
    <location>
        <begin position="275"/>
        <end position="309"/>
    </location>
</feature>
<evidence type="ECO:0000256" key="3">
    <source>
        <dbReference type="ARBA" id="ARBA00022475"/>
    </source>
</evidence>
<dbReference type="KEGG" id="maqe:RJ40_08230"/>
<dbReference type="InterPro" id="IPR023408">
    <property type="entry name" value="MscS_beta-dom_sf"/>
</dbReference>
<feature type="transmembrane region" description="Helical" evidence="8">
    <location>
        <begin position="88"/>
        <end position="113"/>
    </location>
</feature>
<evidence type="ECO:0000256" key="1">
    <source>
        <dbReference type="ARBA" id="ARBA00004651"/>
    </source>
</evidence>
<keyword evidence="4 8" id="KW-0812">Transmembrane</keyword>
<evidence type="ECO:0000313" key="13">
    <source>
        <dbReference type="Proteomes" id="UP001042704"/>
    </source>
</evidence>
<dbReference type="PANTHER" id="PTHR30221:SF20">
    <property type="entry name" value="SMALL-CONDUCTANCE MECHANOSENSITIVE CHANNEL"/>
    <property type="match status" value="1"/>
</dbReference>
<keyword evidence="5 8" id="KW-1133">Transmembrane helix</keyword>
<dbReference type="Gene3D" id="3.30.70.100">
    <property type="match status" value="1"/>
</dbReference>
<comment type="similarity">
    <text evidence="2">Belongs to the MscS (TC 1.A.23) family.</text>
</comment>
<reference evidence="12" key="1">
    <citation type="journal article" date="2001" name="Int. J. Syst. Evol. Microbiol.">
        <title>Methanofollis aquaemaris sp. nov., a methanogen isolated from an aquaculture fish pond.</title>
        <authorList>
            <person name="Lai M.C."/>
            <person name="Chen S.C."/>
        </authorList>
    </citation>
    <scope>NUCLEOTIDE SEQUENCE</scope>
    <source>
        <strain evidence="12">N2F9704</strain>
    </source>
</reference>
<feature type="transmembrane region" description="Helical" evidence="8">
    <location>
        <begin position="16"/>
        <end position="39"/>
    </location>
</feature>
<gene>
    <name evidence="12" type="ORF">RJ40_08230</name>
</gene>
<dbReference type="InterPro" id="IPR011066">
    <property type="entry name" value="MscS_channel_C_sf"/>
</dbReference>
<evidence type="ECO:0000256" key="5">
    <source>
        <dbReference type="ARBA" id="ARBA00022989"/>
    </source>
</evidence>
<evidence type="ECO:0000259" key="10">
    <source>
        <dbReference type="Pfam" id="PF21082"/>
    </source>
</evidence>
<dbReference type="InterPro" id="IPR006685">
    <property type="entry name" value="MscS_channel_2nd"/>
</dbReference>
<evidence type="ECO:0000256" key="4">
    <source>
        <dbReference type="ARBA" id="ARBA00022692"/>
    </source>
</evidence>
<evidence type="ECO:0000313" key="12">
    <source>
        <dbReference type="EMBL" id="QSZ67495.1"/>
    </source>
</evidence>
<dbReference type="InterPro" id="IPR011014">
    <property type="entry name" value="MscS_channel_TM-2"/>
</dbReference>
<feature type="domain" description="Mechanosensitive ion channel MscS" evidence="9">
    <location>
        <begin position="101"/>
        <end position="166"/>
    </location>
</feature>
<sequence length="309" mass="33929">MAESNLDLSFLGDFDWWHLATILILIVGAAFVAKLLTIYLKKSLTDKIKRSQLDLLLKVVNYSVLVLAALMLLPVFEVELGGLLVAGGFLSIVIGIASQSVLGNLISGVFLIVERPITIGDNINIGDVAGDVADLNIFSTIVKTYDGVYVRIPNETVFTSAITNYVAHVARRFSYVVGIPYDADAGRAIEIIRGVILEHPFALKNPEPTIYVDELADNSVNIKVMIWAPASEWWGVYTDLLWKIKAELEQNGIEIPFPQRVVWFQNELALGRGVRSGEMSDSHPDYSFPRTGADNAAPPGPDVDDDEGR</sequence>
<name>A0A8A3S5S9_9EURY</name>
<feature type="domain" description="Mechanosensitive ion channel MscS C-terminal" evidence="10">
    <location>
        <begin position="175"/>
        <end position="255"/>
    </location>
</feature>